<accession>A0A9Q0YET8</accession>
<feature type="domain" description="Target of Nesh-SH3/FNDC1 C-terminal" evidence="1">
    <location>
        <begin position="8"/>
        <end position="158"/>
    </location>
</feature>
<dbReference type="OrthoDB" id="6129306at2759"/>
<organism evidence="2 3">
    <name type="scientific">Holothuria leucospilota</name>
    <name type="common">Black long sea cucumber</name>
    <name type="synonym">Mertensiothuria leucospilota</name>
    <dbReference type="NCBI Taxonomy" id="206669"/>
    <lineage>
        <taxon>Eukaryota</taxon>
        <taxon>Metazoa</taxon>
        <taxon>Echinodermata</taxon>
        <taxon>Eleutherozoa</taxon>
        <taxon>Echinozoa</taxon>
        <taxon>Holothuroidea</taxon>
        <taxon>Aspidochirotacea</taxon>
        <taxon>Aspidochirotida</taxon>
        <taxon>Holothuriidae</taxon>
        <taxon>Holothuria</taxon>
    </lineage>
</organism>
<protein>
    <submittedName>
        <fullName evidence="2">Fibronectin type III domain-containing protein 1</fullName>
    </submittedName>
</protein>
<evidence type="ECO:0000259" key="1">
    <source>
        <dbReference type="Pfam" id="PF21731"/>
    </source>
</evidence>
<dbReference type="AlphaFoldDB" id="A0A9Q0YET8"/>
<dbReference type="InterPro" id="IPR049109">
    <property type="entry name" value="TARSH/FNDC1_C"/>
</dbReference>
<dbReference type="EMBL" id="JAIZAY010000023">
    <property type="protein sequence ID" value="KAJ8020055.1"/>
    <property type="molecule type" value="Genomic_DNA"/>
</dbReference>
<dbReference type="Pfam" id="PF21731">
    <property type="entry name" value="TARSH_C"/>
    <property type="match status" value="1"/>
</dbReference>
<dbReference type="Proteomes" id="UP001152320">
    <property type="component" value="Chromosome 23"/>
</dbReference>
<reference evidence="2" key="1">
    <citation type="submission" date="2021-10" db="EMBL/GenBank/DDBJ databases">
        <title>Tropical sea cucumber genome reveals ecological adaptation and Cuvierian tubules defense mechanism.</title>
        <authorList>
            <person name="Chen T."/>
        </authorList>
    </citation>
    <scope>NUCLEOTIDE SEQUENCE</scope>
    <source>
        <strain evidence="2">Nanhai2018</strain>
        <tissue evidence="2">Muscle</tissue>
    </source>
</reference>
<comment type="caution">
    <text evidence="2">The sequence shown here is derived from an EMBL/GenBank/DDBJ whole genome shotgun (WGS) entry which is preliminary data.</text>
</comment>
<evidence type="ECO:0000313" key="2">
    <source>
        <dbReference type="EMBL" id="KAJ8020055.1"/>
    </source>
</evidence>
<sequence>MQVTENAWMKYTFRFEDIWNSCHGDQHVRRRPIGNNELGRYISDRYKLVMADNLNDEFKLKNASFFRNIVDTSGHGSDHCEFVGASADATFTLDSNFWNSPSATGNGFRITCFILVSLGYYRASWGEDMTLGTIGGGLGQSWTGRYYPMWYECGVSIP</sequence>
<proteinExistence type="predicted"/>
<evidence type="ECO:0000313" key="3">
    <source>
        <dbReference type="Proteomes" id="UP001152320"/>
    </source>
</evidence>
<name>A0A9Q0YET8_HOLLE</name>
<gene>
    <name evidence="2" type="ORF">HOLleu_41895</name>
</gene>
<keyword evidence="3" id="KW-1185">Reference proteome</keyword>